<dbReference type="Proteomes" id="UP000008461">
    <property type="component" value="Chromosome"/>
</dbReference>
<dbReference type="InterPro" id="IPR019004">
    <property type="entry name" value="YqeY/Aim41"/>
</dbReference>
<dbReference type="eggNOG" id="COG1610">
    <property type="taxonomic scope" value="Bacteria"/>
</dbReference>
<protein>
    <recommendedName>
        <fullName evidence="3">GatB/YqeY domain-containing protein</fullName>
    </recommendedName>
</protein>
<keyword evidence="2" id="KW-1185">Reference proteome</keyword>
<dbReference type="HOGENOM" id="CLU_079430_2_0_10"/>
<dbReference type="EMBL" id="CP002691">
    <property type="protein sequence ID" value="AEE51636.1"/>
    <property type="molecule type" value="Genomic_DNA"/>
</dbReference>
<sequence>MTLEDRINEALKEAMKAKDEATKRGLREIKAQILLAKTDGSGNVINEEREVQILQKMAKQRRESLSIYVEQNRNDLAEKEREELSVIEKFLPKQLDAEELTVILQALIAEVGASSPKDMGKVMGAATKQLAGKADGKLVSEIVKQLLK</sequence>
<dbReference type="GO" id="GO:0016884">
    <property type="term" value="F:carbon-nitrogen ligase activity, with glutamine as amido-N-donor"/>
    <property type="evidence" value="ECO:0007669"/>
    <property type="project" value="InterPro"/>
</dbReference>
<dbReference type="InterPro" id="IPR042184">
    <property type="entry name" value="YqeY/Aim41_N"/>
</dbReference>
<dbReference type="InterPro" id="IPR023168">
    <property type="entry name" value="GatB_Yqey_C_2"/>
</dbReference>
<dbReference type="InterPro" id="IPR003789">
    <property type="entry name" value="Asn/Gln_tRNA_amidoTrase-B-like"/>
</dbReference>
<evidence type="ECO:0000313" key="1">
    <source>
        <dbReference type="EMBL" id="AEE51636.1"/>
    </source>
</evidence>
<evidence type="ECO:0008006" key="3">
    <source>
        <dbReference type="Google" id="ProtNLM"/>
    </source>
</evidence>
<dbReference type="PANTHER" id="PTHR28055:SF1">
    <property type="entry name" value="ALTERED INHERITANCE OF MITOCHONDRIA PROTEIN 41, MITOCHONDRIAL"/>
    <property type="match status" value="1"/>
</dbReference>
<dbReference type="Gene3D" id="1.10.1510.10">
    <property type="entry name" value="Uncharacterised protein YqeY/AIM41 PF09424, N-terminal domain"/>
    <property type="match status" value="1"/>
</dbReference>
<reference evidence="1 2" key="1">
    <citation type="journal article" date="2011" name="Stand. Genomic Sci.">
        <title>Complete genome sequence of Haliscomenobacter hydrossis type strain (O).</title>
        <authorList>
            <consortium name="US DOE Joint Genome Institute (JGI-PGF)"/>
            <person name="Daligault H."/>
            <person name="Lapidus A."/>
            <person name="Zeytun A."/>
            <person name="Nolan M."/>
            <person name="Lucas S."/>
            <person name="Del Rio T.G."/>
            <person name="Tice H."/>
            <person name="Cheng J.F."/>
            <person name="Tapia R."/>
            <person name="Han C."/>
            <person name="Goodwin L."/>
            <person name="Pitluck S."/>
            <person name="Liolios K."/>
            <person name="Pagani I."/>
            <person name="Ivanova N."/>
            <person name="Huntemann M."/>
            <person name="Mavromatis K."/>
            <person name="Mikhailova N."/>
            <person name="Pati A."/>
            <person name="Chen A."/>
            <person name="Palaniappan K."/>
            <person name="Land M."/>
            <person name="Hauser L."/>
            <person name="Brambilla E.M."/>
            <person name="Rohde M."/>
            <person name="Verbarg S."/>
            <person name="Goker M."/>
            <person name="Bristow J."/>
            <person name="Eisen J.A."/>
            <person name="Markowitz V."/>
            <person name="Hugenholtz P."/>
            <person name="Kyrpides N.C."/>
            <person name="Klenk H.P."/>
            <person name="Woyke T."/>
        </authorList>
    </citation>
    <scope>NUCLEOTIDE SEQUENCE [LARGE SCALE GENOMIC DNA]</scope>
    <source>
        <strain evidence="2">ATCC 27775 / DSM 1100 / LMG 10767 / O</strain>
    </source>
</reference>
<dbReference type="STRING" id="760192.Halhy_3784"/>
<proteinExistence type="predicted"/>
<dbReference type="Pfam" id="PF09424">
    <property type="entry name" value="YqeY"/>
    <property type="match status" value="1"/>
</dbReference>
<dbReference type="SUPFAM" id="SSF89095">
    <property type="entry name" value="GatB/YqeY motif"/>
    <property type="match status" value="1"/>
</dbReference>
<organism evidence="1 2">
    <name type="scientific">Haliscomenobacter hydrossis (strain ATCC 27775 / DSM 1100 / LMG 10767 / O)</name>
    <dbReference type="NCBI Taxonomy" id="760192"/>
    <lineage>
        <taxon>Bacteria</taxon>
        <taxon>Pseudomonadati</taxon>
        <taxon>Bacteroidota</taxon>
        <taxon>Saprospiria</taxon>
        <taxon>Saprospirales</taxon>
        <taxon>Haliscomenobacteraceae</taxon>
        <taxon>Haliscomenobacter</taxon>
    </lineage>
</organism>
<name>F4L229_HALH1</name>
<dbReference type="PANTHER" id="PTHR28055">
    <property type="entry name" value="ALTERED INHERITANCE OF MITOCHONDRIA PROTEIN 41, MITOCHONDRIAL"/>
    <property type="match status" value="1"/>
</dbReference>
<dbReference type="KEGG" id="hhy:Halhy_3784"/>
<dbReference type="AlphaFoldDB" id="F4L229"/>
<reference key="2">
    <citation type="submission" date="2011-04" db="EMBL/GenBank/DDBJ databases">
        <title>Complete sequence of chromosome of Haliscomenobacter hydrossis DSM 1100.</title>
        <authorList>
            <consortium name="US DOE Joint Genome Institute (JGI-PGF)"/>
            <person name="Lucas S."/>
            <person name="Han J."/>
            <person name="Lapidus A."/>
            <person name="Bruce D."/>
            <person name="Goodwin L."/>
            <person name="Pitluck S."/>
            <person name="Peters L."/>
            <person name="Kyrpides N."/>
            <person name="Mavromatis K."/>
            <person name="Ivanova N."/>
            <person name="Ovchinnikova G."/>
            <person name="Pagani I."/>
            <person name="Daligault H."/>
            <person name="Detter J.C."/>
            <person name="Han C."/>
            <person name="Land M."/>
            <person name="Hauser L."/>
            <person name="Markowitz V."/>
            <person name="Cheng J.-F."/>
            <person name="Hugenholtz P."/>
            <person name="Woyke T."/>
            <person name="Wu D."/>
            <person name="Verbarg S."/>
            <person name="Frueling A."/>
            <person name="Brambilla E."/>
            <person name="Klenk H.-P."/>
            <person name="Eisen J.A."/>
        </authorList>
    </citation>
    <scope>NUCLEOTIDE SEQUENCE</scope>
    <source>
        <strain>DSM 1100</strain>
    </source>
</reference>
<dbReference type="Gene3D" id="1.10.10.410">
    <property type="match status" value="1"/>
</dbReference>
<dbReference type="OrthoDB" id="9788127at2"/>
<accession>F4L229</accession>
<evidence type="ECO:0000313" key="2">
    <source>
        <dbReference type="Proteomes" id="UP000008461"/>
    </source>
</evidence>
<dbReference type="RefSeq" id="WP_013766175.1">
    <property type="nucleotide sequence ID" value="NC_015510.1"/>
</dbReference>
<gene>
    <name evidence="1" type="ordered locus">Halhy_3784</name>
</gene>